<reference evidence="2" key="1">
    <citation type="submission" date="2015-06" db="EMBL/GenBank/DDBJ databases">
        <authorList>
            <person name="Bertelli C."/>
        </authorList>
    </citation>
    <scope>NUCLEOTIDE SEQUENCE [LARGE SCALE GENOMIC DNA]</scope>
    <source>
        <strain evidence="2">CRIB-30</strain>
    </source>
</reference>
<name>A0A0H5E7A8_9BACT</name>
<dbReference type="Proteomes" id="UP000220251">
    <property type="component" value="Unassembled WGS sequence"/>
</dbReference>
<evidence type="ECO:0000313" key="2">
    <source>
        <dbReference type="Proteomes" id="UP000220251"/>
    </source>
</evidence>
<sequence>MIRQAQTREYEQVSKKQAMRASIATLQDLNFILDKVDADLGAISASKFSTGISVKVTVTIREKAPNLVTVRANTTYGERTVDDPVVYQDFFALLDKSLFLVKNQVD</sequence>
<accession>A0A0H5E7A8</accession>
<organism evidence="1 2">
    <name type="scientific">Estrella lausannensis</name>
    <dbReference type="NCBI Taxonomy" id="483423"/>
    <lineage>
        <taxon>Bacteria</taxon>
        <taxon>Pseudomonadati</taxon>
        <taxon>Chlamydiota</taxon>
        <taxon>Chlamydiia</taxon>
        <taxon>Parachlamydiales</taxon>
        <taxon>Candidatus Criblamydiaceae</taxon>
        <taxon>Estrella</taxon>
    </lineage>
</organism>
<gene>
    <name evidence="1" type="ORF">ELAC_1885</name>
</gene>
<protein>
    <submittedName>
        <fullName evidence="1">Uncharacterized protein</fullName>
    </submittedName>
</protein>
<dbReference type="AlphaFoldDB" id="A0A0H5E7A8"/>
<keyword evidence="2" id="KW-1185">Reference proteome</keyword>
<dbReference type="EMBL" id="CWGJ01000026">
    <property type="protein sequence ID" value="CRX39210.1"/>
    <property type="molecule type" value="Genomic_DNA"/>
</dbReference>
<proteinExistence type="predicted"/>
<evidence type="ECO:0000313" key="1">
    <source>
        <dbReference type="EMBL" id="CRX39210.1"/>
    </source>
</evidence>